<organism evidence="2 3">
    <name type="scientific">Reyranella soli</name>
    <dbReference type="NCBI Taxonomy" id="1230389"/>
    <lineage>
        <taxon>Bacteria</taxon>
        <taxon>Pseudomonadati</taxon>
        <taxon>Pseudomonadota</taxon>
        <taxon>Alphaproteobacteria</taxon>
        <taxon>Hyphomicrobiales</taxon>
        <taxon>Reyranellaceae</taxon>
        <taxon>Reyranella</taxon>
    </lineage>
</organism>
<dbReference type="PRINTS" id="PR00598">
    <property type="entry name" value="HTHMARR"/>
</dbReference>
<dbReference type="InterPro" id="IPR039422">
    <property type="entry name" value="MarR/SlyA-like"/>
</dbReference>
<dbReference type="PANTHER" id="PTHR33164:SF104">
    <property type="entry name" value="TRANSCRIPTIONAL REGULATORY PROTEIN"/>
    <property type="match status" value="1"/>
</dbReference>
<dbReference type="Gene3D" id="1.10.10.10">
    <property type="entry name" value="Winged helix-like DNA-binding domain superfamily/Winged helix DNA-binding domain"/>
    <property type="match status" value="1"/>
</dbReference>
<dbReference type="Proteomes" id="UP000321058">
    <property type="component" value="Unassembled WGS sequence"/>
</dbReference>
<dbReference type="InterPro" id="IPR036388">
    <property type="entry name" value="WH-like_DNA-bd_sf"/>
</dbReference>
<protein>
    <recommendedName>
        <fullName evidence="1">HTH marR-type domain-containing protein</fullName>
    </recommendedName>
</protein>
<sequence length="182" mass="20235">MARTGKTITSSPAQDIAASWARERPDLDPLDYLLPIYLIRIGRIVDRVGDRKWQRLFGLSASEIRMLFALRRSGGDYALRPTDLFRALLITSGAITKKVDHLAAAGLVKRRPDPADKGGFLIHLTAKGKQVADRALESLADDSILAKSQTSLTRQERKLMTKLCARLLLDFEANPEMDGSFE</sequence>
<accession>A0A512NDW5</accession>
<dbReference type="PROSITE" id="PS50995">
    <property type="entry name" value="HTH_MARR_2"/>
    <property type="match status" value="1"/>
</dbReference>
<gene>
    <name evidence="2" type="ORF">RSO01_43150</name>
</gene>
<proteinExistence type="predicted"/>
<dbReference type="InterPro" id="IPR036390">
    <property type="entry name" value="WH_DNA-bd_sf"/>
</dbReference>
<dbReference type="InterPro" id="IPR000835">
    <property type="entry name" value="HTH_MarR-typ"/>
</dbReference>
<dbReference type="SMART" id="SM00347">
    <property type="entry name" value="HTH_MARR"/>
    <property type="match status" value="1"/>
</dbReference>
<dbReference type="PANTHER" id="PTHR33164">
    <property type="entry name" value="TRANSCRIPTIONAL REGULATOR, MARR FAMILY"/>
    <property type="match status" value="1"/>
</dbReference>
<evidence type="ECO:0000313" key="3">
    <source>
        <dbReference type="Proteomes" id="UP000321058"/>
    </source>
</evidence>
<dbReference type="GO" id="GO:0003700">
    <property type="term" value="F:DNA-binding transcription factor activity"/>
    <property type="evidence" value="ECO:0007669"/>
    <property type="project" value="InterPro"/>
</dbReference>
<dbReference type="EMBL" id="BKAJ01000075">
    <property type="protein sequence ID" value="GEP57149.1"/>
    <property type="molecule type" value="Genomic_DNA"/>
</dbReference>
<dbReference type="SUPFAM" id="SSF46785">
    <property type="entry name" value="Winged helix' DNA-binding domain"/>
    <property type="match status" value="1"/>
</dbReference>
<keyword evidence="3" id="KW-1185">Reference proteome</keyword>
<dbReference type="Pfam" id="PF12802">
    <property type="entry name" value="MarR_2"/>
    <property type="match status" value="1"/>
</dbReference>
<evidence type="ECO:0000313" key="2">
    <source>
        <dbReference type="EMBL" id="GEP57149.1"/>
    </source>
</evidence>
<dbReference type="RefSeq" id="WP_147151526.1">
    <property type="nucleotide sequence ID" value="NZ_BKAJ01000075.1"/>
</dbReference>
<name>A0A512NDW5_9HYPH</name>
<comment type="caution">
    <text evidence="2">The sequence shown here is derived from an EMBL/GenBank/DDBJ whole genome shotgun (WGS) entry which is preliminary data.</text>
</comment>
<feature type="domain" description="HTH marR-type" evidence="1">
    <location>
        <begin position="31"/>
        <end position="169"/>
    </location>
</feature>
<evidence type="ECO:0000259" key="1">
    <source>
        <dbReference type="PROSITE" id="PS50995"/>
    </source>
</evidence>
<dbReference type="OrthoDB" id="32523at2"/>
<reference evidence="2 3" key="1">
    <citation type="submission" date="2019-07" db="EMBL/GenBank/DDBJ databases">
        <title>Whole genome shotgun sequence of Reyranella soli NBRC 108950.</title>
        <authorList>
            <person name="Hosoyama A."/>
            <person name="Uohara A."/>
            <person name="Ohji S."/>
            <person name="Ichikawa N."/>
        </authorList>
    </citation>
    <scope>NUCLEOTIDE SEQUENCE [LARGE SCALE GENOMIC DNA]</scope>
    <source>
        <strain evidence="2 3">NBRC 108950</strain>
    </source>
</reference>
<dbReference type="GO" id="GO:0006950">
    <property type="term" value="P:response to stress"/>
    <property type="evidence" value="ECO:0007669"/>
    <property type="project" value="TreeGrafter"/>
</dbReference>
<dbReference type="AlphaFoldDB" id="A0A512NDW5"/>